<dbReference type="AlphaFoldDB" id="A0A9E2W341"/>
<feature type="chain" id="PRO_5038672095" description="NIPSNAP domain-containing protein" evidence="1">
    <location>
        <begin position="21"/>
        <end position="144"/>
    </location>
</feature>
<proteinExistence type="predicted"/>
<evidence type="ECO:0000256" key="1">
    <source>
        <dbReference type="SAM" id="SignalP"/>
    </source>
</evidence>
<gene>
    <name evidence="2" type="ORF">KTO63_01570</name>
</gene>
<evidence type="ECO:0008006" key="4">
    <source>
        <dbReference type="Google" id="ProtNLM"/>
    </source>
</evidence>
<accession>A0A9E2W341</accession>
<sequence length="144" mass="16738">MKLLFAMAMLCSLLTTKLSAQTTPEKEPNPVIVTRFQISLPDDARRSEFDSLMNMYVEKGIRPNAMIKNYRLLRHWWGSNNMEVVMIYEVDGWNNVNKAMEEADKLIDASITDKAARDKYWTRFGKYLNKHSDEIMADIGKPKM</sequence>
<evidence type="ECO:0000313" key="2">
    <source>
        <dbReference type="EMBL" id="MBV4355818.1"/>
    </source>
</evidence>
<protein>
    <recommendedName>
        <fullName evidence="4">NIPSNAP domain-containing protein</fullName>
    </recommendedName>
</protein>
<feature type="signal peptide" evidence="1">
    <location>
        <begin position="1"/>
        <end position="20"/>
    </location>
</feature>
<dbReference type="RefSeq" id="WP_217789362.1">
    <property type="nucleotide sequence ID" value="NZ_JAHSPG010000001.1"/>
</dbReference>
<keyword evidence="3" id="KW-1185">Reference proteome</keyword>
<comment type="caution">
    <text evidence="2">The sequence shown here is derived from an EMBL/GenBank/DDBJ whole genome shotgun (WGS) entry which is preliminary data.</text>
</comment>
<dbReference type="Proteomes" id="UP000812270">
    <property type="component" value="Unassembled WGS sequence"/>
</dbReference>
<organism evidence="2 3">
    <name type="scientific">Pinibacter aurantiacus</name>
    <dbReference type="NCBI Taxonomy" id="2851599"/>
    <lineage>
        <taxon>Bacteria</taxon>
        <taxon>Pseudomonadati</taxon>
        <taxon>Bacteroidota</taxon>
        <taxon>Chitinophagia</taxon>
        <taxon>Chitinophagales</taxon>
        <taxon>Chitinophagaceae</taxon>
        <taxon>Pinibacter</taxon>
    </lineage>
</organism>
<evidence type="ECO:0000313" key="3">
    <source>
        <dbReference type="Proteomes" id="UP000812270"/>
    </source>
</evidence>
<name>A0A9E2W341_9BACT</name>
<dbReference type="EMBL" id="JAHSPG010000001">
    <property type="protein sequence ID" value="MBV4355818.1"/>
    <property type="molecule type" value="Genomic_DNA"/>
</dbReference>
<reference evidence="2" key="1">
    <citation type="submission" date="2021-06" db="EMBL/GenBank/DDBJ databases">
        <authorList>
            <person name="Huq M.A."/>
        </authorList>
    </citation>
    <scope>NUCLEOTIDE SEQUENCE</scope>
    <source>
        <strain evidence="2">MAH-26</strain>
    </source>
</reference>
<keyword evidence="1" id="KW-0732">Signal</keyword>